<dbReference type="PANTHER" id="PTHR10174:SF208">
    <property type="entry name" value="CRAL-TRIO DOMAIN-CONTAINING PROTEIN DDB_G0278031"/>
    <property type="match status" value="1"/>
</dbReference>
<dbReference type="GO" id="GO:0016020">
    <property type="term" value="C:membrane"/>
    <property type="evidence" value="ECO:0007669"/>
    <property type="project" value="TreeGrafter"/>
</dbReference>
<dbReference type="Gene3D" id="1.20.5.1200">
    <property type="entry name" value="Alpha-tocopherol transfer"/>
    <property type="match status" value="1"/>
</dbReference>
<reference evidence="2" key="2">
    <citation type="submission" date="2022-10" db="EMBL/GenBank/DDBJ databases">
        <authorList>
            <consortium name="ENA_rothamsted_submissions"/>
            <consortium name="culmorum"/>
            <person name="King R."/>
        </authorList>
    </citation>
    <scope>NUCLEOTIDE SEQUENCE</scope>
</reference>
<dbReference type="OrthoDB" id="75724at2759"/>
<feature type="domain" description="CRAL-TRIO" evidence="1">
    <location>
        <begin position="112"/>
        <end position="272"/>
    </location>
</feature>
<dbReference type="CDD" id="cd00170">
    <property type="entry name" value="SEC14"/>
    <property type="match status" value="1"/>
</dbReference>
<evidence type="ECO:0000313" key="2">
    <source>
        <dbReference type="EMBL" id="CAG9810536.1"/>
    </source>
</evidence>
<dbReference type="GO" id="GO:1902936">
    <property type="term" value="F:phosphatidylinositol bisphosphate binding"/>
    <property type="evidence" value="ECO:0007669"/>
    <property type="project" value="TreeGrafter"/>
</dbReference>
<dbReference type="InterPro" id="IPR001251">
    <property type="entry name" value="CRAL-TRIO_dom"/>
</dbReference>
<dbReference type="InterPro" id="IPR036865">
    <property type="entry name" value="CRAL-TRIO_dom_sf"/>
</dbReference>
<dbReference type="SMART" id="SM00516">
    <property type="entry name" value="SEC14"/>
    <property type="match status" value="1"/>
</dbReference>
<accession>A0A9N9S449</accession>
<keyword evidence="3" id="KW-1185">Reference proteome</keyword>
<dbReference type="InterPro" id="IPR036273">
    <property type="entry name" value="CRAL/TRIO_N_dom_sf"/>
</dbReference>
<dbReference type="PROSITE" id="PS50191">
    <property type="entry name" value="CRAL_TRIO"/>
    <property type="match status" value="1"/>
</dbReference>
<dbReference type="EMBL" id="OU895880">
    <property type="protein sequence ID" value="CAG9810536.1"/>
    <property type="molecule type" value="Genomic_DNA"/>
</dbReference>
<dbReference type="Proteomes" id="UP001153620">
    <property type="component" value="Chromosome 4"/>
</dbReference>
<dbReference type="SUPFAM" id="SSF46938">
    <property type="entry name" value="CRAL/TRIO N-terminal domain"/>
    <property type="match status" value="1"/>
</dbReference>
<dbReference type="Gene3D" id="1.10.8.20">
    <property type="entry name" value="N-terminal domain of phosphatidylinositol transfer protein sec14p"/>
    <property type="match status" value="1"/>
</dbReference>
<dbReference type="PRINTS" id="PR00180">
    <property type="entry name" value="CRETINALDHBP"/>
</dbReference>
<organism evidence="2 3">
    <name type="scientific">Chironomus riparius</name>
    <dbReference type="NCBI Taxonomy" id="315576"/>
    <lineage>
        <taxon>Eukaryota</taxon>
        <taxon>Metazoa</taxon>
        <taxon>Ecdysozoa</taxon>
        <taxon>Arthropoda</taxon>
        <taxon>Hexapoda</taxon>
        <taxon>Insecta</taxon>
        <taxon>Pterygota</taxon>
        <taxon>Neoptera</taxon>
        <taxon>Endopterygota</taxon>
        <taxon>Diptera</taxon>
        <taxon>Nematocera</taxon>
        <taxon>Chironomoidea</taxon>
        <taxon>Chironomidae</taxon>
        <taxon>Chironominae</taxon>
        <taxon>Chironomus</taxon>
    </lineage>
</organism>
<protein>
    <recommendedName>
        <fullName evidence="1">CRAL-TRIO domain-containing protein</fullName>
    </recommendedName>
</protein>
<reference evidence="2" key="1">
    <citation type="submission" date="2022-01" db="EMBL/GenBank/DDBJ databases">
        <authorList>
            <person name="King R."/>
        </authorList>
    </citation>
    <scope>NUCLEOTIDE SEQUENCE</scope>
</reference>
<proteinExistence type="predicted"/>
<evidence type="ECO:0000313" key="3">
    <source>
        <dbReference type="Proteomes" id="UP001153620"/>
    </source>
</evidence>
<dbReference type="PANTHER" id="PTHR10174">
    <property type="entry name" value="ALPHA-TOCOPHEROL TRANSFER PROTEIN-RELATED"/>
    <property type="match status" value="1"/>
</dbReference>
<name>A0A9N9S449_9DIPT</name>
<dbReference type="Gene3D" id="3.40.525.10">
    <property type="entry name" value="CRAL-TRIO lipid binding domain"/>
    <property type="match status" value="1"/>
</dbReference>
<sequence length="323" mass="37878">MISKSVFCLNSLKIVIKKFSSKKMENLSDFFIQKAKTELNETESRKEQSIKQFYEWLSKHPFINKLDIEPFQVITFLRARKYNMDKVFECFNNFVNFKRCVPQLYDFHSFKELLDIYNKGPILVMNDRDSDGRRIVLLRHKVLEDSKASFINILKLSHLIGASLIDEPETQICGLVMIHDFRNVTFNYTKIIDTNLLCKILTMADSNTIRIKQINFIGFPSFANSLFELAKSFLNNKMKSRLNLLKNIEDLTKVMDVKNLPVEYGGTDNLNDCLKQRRKDVENQAHIAIKFFDSFVIDEKKIKIYENEKSFEAVGSFRKLEID</sequence>
<dbReference type="SUPFAM" id="SSF52087">
    <property type="entry name" value="CRAL/TRIO domain"/>
    <property type="match status" value="1"/>
</dbReference>
<dbReference type="AlphaFoldDB" id="A0A9N9S449"/>
<gene>
    <name evidence="2" type="ORF">CHIRRI_LOCUS13349</name>
</gene>
<evidence type="ECO:0000259" key="1">
    <source>
        <dbReference type="PROSITE" id="PS50191"/>
    </source>
</evidence>
<dbReference type="Pfam" id="PF00650">
    <property type="entry name" value="CRAL_TRIO"/>
    <property type="match status" value="1"/>
</dbReference>